<dbReference type="Proteomes" id="UP000192761">
    <property type="component" value="Unassembled WGS sequence"/>
</dbReference>
<dbReference type="RefSeq" id="WP_139798785.1">
    <property type="nucleotide sequence ID" value="NZ_FWXD01000012.1"/>
</dbReference>
<gene>
    <name evidence="1" type="ORF">SAMN02745857_02226</name>
</gene>
<accession>A0A1W1XP67</accession>
<organism evidence="1 2">
    <name type="scientific">Andreprevotia lacus DSM 23236</name>
    <dbReference type="NCBI Taxonomy" id="1121001"/>
    <lineage>
        <taxon>Bacteria</taxon>
        <taxon>Pseudomonadati</taxon>
        <taxon>Pseudomonadota</taxon>
        <taxon>Betaproteobacteria</taxon>
        <taxon>Neisseriales</taxon>
        <taxon>Chitinibacteraceae</taxon>
        <taxon>Andreprevotia</taxon>
    </lineage>
</organism>
<dbReference type="OrthoDB" id="6997471at2"/>
<evidence type="ECO:0000313" key="1">
    <source>
        <dbReference type="EMBL" id="SMC25645.1"/>
    </source>
</evidence>
<sequence>MNPLQTKNQKRDPVDILRVRFWYQGIAKALDCQQSSYQVEKRLEQGRFARKDGRTSYPGKWSGYAQGEHTPQARFVRLFESQAAGSARELHHPLWAILKRIGSQPIIAADWMSRLDPSVQTCVFRPQHDCFGAPRVLTPFNDRQGQKLLRRGDLDALAALVLYWNEAARTGASETQETVAILIYQLLLIVGLEFYTRKLMAELLWLFTTKIFDATPWLNGRFAIDSRSFEISMLLLHRLAHSAEDPGKTPRWRDLVRKMIDLLAGKQGFDICYAMRPVFVPCWDLGPPRYSEWADWEEHRRCWAWGWDCLLTSRIGKFPPDEVFMSGKSRIRIRPGSERLRALPLPTLNTAVIFTYGEWPPV</sequence>
<dbReference type="AlphaFoldDB" id="A0A1W1XP67"/>
<reference evidence="1 2" key="1">
    <citation type="submission" date="2017-04" db="EMBL/GenBank/DDBJ databases">
        <authorList>
            <person name="Afonso C.L."/>
            <person name="Miller P.J."/>
            <person name="Scott M.A."/>
            <person name="Spackman E."/>
            <person name="Goraichik I."/>
            <person name="Dimitrov K.M."/>
            <person name="Suarez D.L."/>
            <person name="Swayne D.E."/>
        </authorList>
    </citation>
    <scope>NUCLEOTIDE SEQUENCE [LARGE SCALE GENOMIC DNA]</scope>
    <source>
        <strain evidence="1 2">DSM 23236</strain>
    </source>
</reference>
<name>A0A1W1XP67_9NEIS</name>
<protein>
    <submittedName>
        <fullName evidence="1">Uncharacterized protein</fullName>
    </submittedName>
</protein>
<dbReference type="EMBL" id="FWXD01000012">
    <property type="protein sequence ID" value="SMC25645.1"/>
    <property type="molecule type" value="Genomic_DNA"/>
</dbReference>
<keyword evidence="2" id="KW-1185">Reference proteome</keyword>
<evidence type="ECO:0000313" key="2">
    <source>
        <dbReference type="Proteomes" id="UP000192761"/>
    </source>
</evidence>
<proteinExistence type="predicted"/>